<dbReference type="InterPro" id="IPR015943">
    <property type="entry name" value="WD40/YVTN_repeat-like_dom_sf"/>
</dbReference>
<dbReference type="SUPFAM" id="SSF50978">
    <property type="entry name" value="WD40 repeat-like"/>
    <property type="match status" value="1"/>
</dbReference>
<dbReference type="PROSITE" id="PS00678">
    <property type="entry name" value="WD_REPEATS_1"/>
    <property type="match status" value="1"/>
</dbReference>
<gene>
    <name evidence="4" type="primary">Wdr13</name>
</gene>
<dbReference type="InterPro" id="IPR019775">
    <property type="entry name" value="WD40_repeat_CS"/>
</dbReference>
<dbReference type="GO" id="GO:0005634">
    <property type="term" value="C:nucleus"/>
    <property type="evidence" value="ECO:0007669"/>
    <property type="project" value="TreeGrafter"/>
</dbReference>
<name>A0A6F9DXD3_9ASCI</name>
<accession>A0A6F9DXD3</accession>
<feature type="repeat" description="WD" evidence="3">
    <location>
        <begin position="431"/>
        <end position="466"/>
    </location>
</feature>
<dbReference type="GO" id="GO:1990841">
    <property type="term" value="F:promoter-specific chromatin binding"/>
    <property type="evidence" value="ECO:0007669"/>
    <property type="project" value="TreeGrafter"/>
</dbReference>
<evidence type="ECO:0000256" key="2">
    <source>
        <dbReference type="ARBA" id="ARBA00022737"/>
    </source>
</evidence>
<feature type="repeat" description="WD" evidence="3">
    <location>
        <begin position="191"/>
        <end position="232"/>
    </location>
</feature>
<evidence type="ECO:0000256" key="3">
    <source>
        <dbReference type="PROSITE-ProRule" id="PRU00221"/>
    </source>
</evidence>
<dbReference type="InterPro" id="IPR051350">
    <property type="entry name" value="WD_repeat-ST_regulator"/>
</dbReference>
<dbReference type="PROSITE" id="PS50082">
    <property type="entry name" value="WD_REPEATS_2"/>
    <property type="match status" value="2"/>
</dbReference>
<dbReference type="PANTHER" id="PTHR22838:SF4">
    <property type="entry name" value="WD REPEAT-CONTAINING PROTEIN 13"/>
    <property type="match status" value="1"/>
</dbReference>
<keyword evidence="2" id="KW-0677">Repeat</keyword>
<dbReference type="AlphaFoldDB" id="A0A6F9DXD3"/>
<protein>
    <submittedName>
        <fullName evidence="4">WD repeat-containing protein 13-like</fullName>
    </submittedName>
</protein>
<organism evidence="4">
    <name type="scientific">Phallusia mammillata</name>
    <dbReference type="NCBI Taxonomy" id="59560"/>
    <lineage>
        <taxon>Eukaryota</taxon>
        <taxon>Metazoa</taxon>
        <taxon>Chordata</taxon>
        <taxon>Tunicata</taxon>
        <taxon>Ascidiacea</taxon>
        <taxon>Phlebobranchia</taxon>
        <taxon>Ascidiidae</taxon>
        <taxon>Phallusia</taxon>
    </lineage>
</organism>
<dbReference type="SMART" id="SM00320">
    <property type="entry name" value="WD40"/>
    <property type="match status" value="5"/>
</dbReference>
<evidence type="ECO:0000313" key="4">
    <source>
        <dbReference type="EMBL" id="CAB3267683.1"/>
    </source>
</evidence>
<dbReference type="PANTHER" id="PTHR22838">
    <property type="entry name" value="WD REPEAT PROTEIN 26-RELATED"/>
    <property type="match status" value="1"/>
</dbReference>
<proteinExistence type="evidence at transcript level"/>
<dbReference type="Gene3D" id="2.130.10.10">
    <property type="entry name" value="YVTN repeat-like/Quinoprotein amine dehydrogenase"/>
    <property type="match status" value="2"/>
</dbReference>
<dbReference type="InterPro" id="IPR036322">
    <property type="entry name" value="WD40_repeat_dom_sf"/>
</dbReference>
<dbReference type="EMBL" id="LR791821">
    <property type="protein sequence ID" value="CAB3267683.1"/>
    <property type="molecule type" value="mRNA"/>
</dbReference>
<evidence type="ECO:0000256" key="1">
    <source>
        <dbReference type="ARBA" id="ARBA00022574"/>
    </source>
</evidence>
<dbReference type="Pfam" id="PF00400">
    <property type="entry name" value="WD40"/>
    <property type="match status" value="2"/>
</dbReference>
<keyword evidence="1 3" id="KW-0853">WD repeat</keyword>
<reference evidence="4" key="1">
    <citation type="submission" date="2020-04" db="EMBL/GenBank/DDBJ databases">
        <authorList>
            <person name="Neveu A P."/>
        </authorList>
    </citation>
    <scope>NUCLEOTIDE SEQUENCE</scope>
    <source>
        <tissue evidence="4">Whole embryo</tissue>
    </source>
</reference>
<dbReference type="PROSITE" id="PS50294">
    <property type="entry name" value="WD_REPEATS_REGION"/>
    <property type="match status" value="2"/>
</dbReference>
<sequence>MTSPSPNVWQQVIALDARYNAYRTPNNSQFRTQYIRRRSQLLRENAKKTDPSIRKQYLRIRSQLLAQRYGPVSEVSSIRSTSIRGSALHLDKTDSSSDTKNEFLSRRSSLGPSQVVPTYQAEASRAMAGGKSVSENYAFAGMHHIFDDNIGFAATSVKFANDERSLLAYSSMSGVISICELQPEPVVKVTLRGHLDGVTDFSWSLSNDLIVSVSLDSTLKLWETTSGKCLRHIPSSLVGMENCAIHCCLFQPVNNNMVVLGNNSGQITVINISTGKSRKGASGKLSSAVLSMAFDSSGKILWVGSEKGTVTSFTFDLATGQLRKGHQMVISAGNPLTCIQARSWMSREARDPSVLVNVTANMLCLYRVIDDRGMLQHKRSFPIKHSKHLVRSMFCPLMSFRQGACVVSGSEDMCVCFFDIERNHKPCVNKLQGHSSPVIDVSFNYDESMLASCDTEGMVIVWKREQ</sequence>
<dbReference type="InterPro" id="IPR001680">
    <property type="entry name" value="WD40_rpt"/>
</dbReference>